<dbReference type="AlphaFoldDB" id="A0A813I7X6"/>
<organism evidence="1 2">
    <name type="scientific">Polarella glacialis</name>
    <name type="common">Dinoflagellate</name>
    <dbReference type="NCBI Taxonomy" id="89957"/>
    <lineage>
        <taxon>Eukaryota</taxon>
        <taxon>Sar</taxon>
        <taxon>Alveolata</taxon>
        <taxon>Dinophyceae</taxon>
        <taxon>Suessiales</taxon>
        <taxon>Suessiaceae</taxon>
        <taxon>Polarella</taxon>
    </lineage>
</organism>
<comment type="caution">
    <text evidence="1">The sequence shown here is derived from an EMBL/GenBank/DDBJ whole genome shotgun (WGS) entry which is preliminary data.</text>
</comment>
<accession>A0A813I7X6</accession>
<name>A0A813I7X6_POLGL</name>
<evidence type="ECO:0000313" key="2">
    <source>
        <dbReference type="Proteomes" id="UP000626109"/>
    </source>
</evidence>
<gene>
    <name evidence="1" type="ORF">PGLA2088_LOCUS4633</name>
</gene>
<protein>
    <submittedName>
        <fullName evidence="1">Uncharacterized protein</fullName>
    </submittedName>
</protein>
<dbReference type="EMBL" id="CAJNNW010004247">
    <property type="protein sequence ID" value="CAE8646244.1"/>
    <property type="molecule type" value="Genomic_DNA"/>
</dbReference>
<reference evidence="1" key="1">
    <citation type="submission" date="2021-02" db="EMBL/GenBank/DDBJ databases">
        <authorList>
            <person name="Dougan E. K."/>
            <person name="Rhodes N."/>
            <person name="Thang M."/>
            <person name="Chan C."/>
        </authorList>
    </citation>
    <scope>NUCLEOTIDE SEQUENCE</scope>
</reference>
<evidence type="ECO:0000313" key="1">
    <source>
        <dbReference type="EMBL" id="CAE8646244.1"/>
    </source>
</evidence>
<sequence length="132" mass="14612">MVSGCVPVLLFHPDSYPVLPFPTRVPWSEIAIVEPVASEDDAARVLSRLLAMPAESWEIYRRRTIQYAPLIALALENCPSNVRSALSMVSAELQDKVELMQNSLFPGLQSAPPPRNAGHWLHWGPSPRKDAA</sequence>
<dbReference type="Proteomes" id="UP000626109">
    <property type="component" value="Unassembled WGS sequence"/>
</dbReference>
<proteinExistence type="predicted"/>